<name>A0ABU4TQY4_9PSEU</name>
<accession>A0ABU4TQY4</accession>
<gene>
    <name evidence="1" type="ORF">SK571_15050</name>
</gene>
<sequence length="73" mass="7591">MGAPAIPPIRLGPTGTGLAVERLDAGVRHTRFTDHAAVFRATGHRTEFAGFTPAVQSGGLPAQRTTSSPYFAA</sequence>
<proteinExistence type="predicted"/>
<protein>
    <submittedName>
        <fullName evidence="1">Uncharacterized protein</fullName>
    </submittedName>
</protein>
<evidence type="ECO:0000313" key="2">
    <source>
        <dbReference type="Proteomes" id="UP001271792"/>
    </source>
</evidence>
<comment type="caution">
    <text evidence="1">The sequence shown here is derived from an EMBL/GenBank/DDBJ whole genome shotgun (WGS) entry which is preliminary data.</text>
</comment>
<dbReference type="Proteomes" id="UP001271792">
    <property type="component" value="Unassembled WGS sequence"/>
</dbReference>
<dbReference type="EMBL" id="JAXAVV010000006">
    <property type="protein sequence ID" value="MDX8050705.1"/>
    <property type="molecule type" value="Genomic_DNA"/>
</dbReference>
<organism evidence="1 2">
    <name type="scientific">Lentzea kristufekii</name>
    <dbReference type="NCBI Taxonomy" id="3095430"/>
    <lineage>
        <taxon>Bacteria</taxon>
        <taxon>Bacillati</taxon>
        <taxon>Actinomycetota</taxon>
        <taxon>Actinomycetes</taxon>
        <taxon>Pseudonocardiales</taxon>
        <taxon>Pseudonocardiaceae</taxon>
        <taxon>Lentzea</taxon>
    </lineage>
</organism>
<dbReference type="RefSeq" id="WP_319984675.1">
    <property type="nucleotide sequence ID" value="NZ_JAXAVV010000006.1"/>
</dbReference>
<reference evidence="1 2" key="1">
    <citation type="submission" date="2023-11" db="EMBL/GenBank/DDBJ databases">
        <title>Lentzea sokolovensis, sp. nov., Lentzea kristufkii, sp. nov., and Lentzea miocenensis, sp. nov., rare actinobacteria from Sokolov Coal Basin, Miocene lacustrine sediment, Czech Republic.</title>
        <authorList>
            <person name="Lara A."/>
            <person name="Kotroba L."/>
            <person name="Nouioui I."/>
            <person name="Neumann-Schaal M."/>
            <person name="Mast Y."/>
            <person name="Chronakova A."/>
        </authorList>
    </citation>
    <scope>NUCLEOTIDE SEQUENCE [LARGE SCALE GENOMIC DNA]</scope>
    <source>
        <strain evidence="1 2">BCCO 10_0798</strain>
    </source>
</reference>
<keyword evidence="2" id="KW-1185">Reference proteome</keyword>
<evidence type="ECO:0000313" key="1">
    <source>
        <dbReference type="EMBL" id="MDX8050705.1"/>
    </source>
</evidence>